<feature type="transmembrane region" description="Helical" evidence="6">
    <location>
        <begin position="509"/>
        <end position="532"/>
    </location>
</feature>
<feature type="transmembrane region" description="Helical" evidence="6">
    <location>
        <begin position="208"/>
        <end position="226"/>
    </location>
</feature>
<feature type="transmembrane region" description="Helical" evidence="6">
    <location>
        <begin position="296"/>
        <end position="315"/>
    </location>
</feature>
<reference evidence="8" key="1">
    <citation type="submission" date="2022-07" db="EMBL/GenBank/DDBJ databases">
        <title>Draft genome sequence of Zalerion maritima ATCC 34329, a (micro)plastics degrading marine fungus.</title>
        <authorList>
            <person name="Paco A."/>
            <person name="Goncalves M.F.M."/>
            <person name="Rocha-Santos T.A.P."/>
            <person name="Alves A."/>
        </authorList>
    </citation>
    <scope>NUCLEOTIDE SEQUENCE</scope>
    <source>
        <strain evidence="8">ATCC 34329</strain>
    </source>
</reference>
<evidence type="ECO:0000256" key="4">
    <source>
        <dbReference type="ARBA" id="ARBA00023136"/>
    </source>
</evidence>
<name>A0AAD5RWC8_9PEZI</name>
<evidence type="ECO:0000259" key="7">
    <source>
        <dbReference type="PROSITE" id="PS50850"/>
    </source>
</evidence>
<evidence type="ECO:0000256" key="6">
    <source>
        <dbReference type="SAM" id="Phobius"/>
    </source>
</evidence>
<feature type="transmembrane region" description="Helical" evidence="6">
    <location>
        <begin position="407"/>
        <end position="428"/>
    </location>
</feature>
<dbReference type="Gene3D" id="1.20.1250.20">
    <property type="entry name" value="MFS general substrate transporter like domains"/>
    <property type="match status" value="1"/>
</dbReference>
<feature type="transmembrane region" description="Helical" evidence="6">
    <location>
        <begin position="136"/>
        <end position="157"/>
    </location>
</feature>
<gene>
    <name evidence="8" type="ORF">MKZ38_007775</name>
</gene>
<dbReference type="InterPro" id="IPR020846">
    <property type="entry name" value="MFS_dom"/>
</dbReference>
<dbReference type="AlphaFoldDB" id="A0AAD5RWC8"/>
<dbReference type="FunFam" id="1.20.1250.20:FF:000011">
    <property type="entry name" value="MFS multidrug transporter, putative"/>
    <property type="match status" value="1"/>
</dbReference>
<feature type="compositionally biased region" description="Basic and acidic residues" evidence="5">
    <location>
        <begin position="581"/>
        <end position="596"/>
    </location>
</feature>
<accession>A0AAD5RWC8</accession>
<comment type="subcellular location">
    <subcellularLocation>
        <location evidence="1">Membrane</location>
        <topology evidence="1">Multi-pass membrane protein</topology>
    </subcellularLocation>
</comment>
<dbReference type="PANTHER" id="PTHR23502:SF12">
    <property type="entry name" value="MULTIDRUG TRANSPORTER, PUTATIVE (AFU_ORTHOLOGUE AFUA_1G06440)-RELATED"/>
    <property type="match status" value="1"/>
</dbReference>
<feature type="transmembrane region" description="Helical" evidence="6">
    <location>
        <begin position="370"/>
        <end position="395"/>
    </location>
</feature>
<dbReference type="GO" id="GO:0005886">
    <property type="term" value="C:plasma membrane"/>
    <property type="evidence" value="ECO:0007669"/>
    <property type="project" value="TreeGrafter"/>
</dbReference>
<feature type="transmembrane region" description="Helical" evidence="6">
    <location>
        <begin position="476"/>
        <end position="497"/>
    </location>
</feature>
<feature type="compositionally biased region" description="Low complexity" evidence="5">
    <location>
        <begin position="94"/>
        <end position="105"/>
    </location>
</feature>
<feature type="compositionally biased region" description="Low complexity" evidence="5">
    <location>
        <begin position="614"/>
        <end position="623"/>
    </location>
</feature>
<feature type="compositionally biased region" description="Basic and acidic residues" evidence="5">
    <location>
        <begin position="640"/>
        <end position="659"/>
    </location>
</feature>
<keyword evidence="9" id="KW-1185">Reference proteome</keyword>
<keyword evidence="2 6" id="KW-0812">Transmembrane</keyword>
<comment type="caution">
    <text evidence="8">The sequence shown here is derived from an EMBL/GenBank/DDBJ whole genome shotgun (WGS) entry which is preliminary data.</text>
</comment>
<dbReference type="CDD" id="cd17323">
    <property type="entry name" value="MFS_Tpo1_MDR_like"/>
    <property type="match status" value="1"/>
</dbReference>
<feature type="compositionally biased region" description="Low complexity" evidence="5">
    <location>
        <begin position="20"/>
        <end position="29"/>
    </location>
</feature>
<keyword evidence="3 6" id="KW-1133">Transmembrane helix</keyword>
<evidence type="ECO:0000256" key="1">
    <source>
        <dbReference type="ARBA" id="ARBA00004141"/>
    </source>
</evidence>
<dbReference type="SUPFAM" id="SSF103473">
    <property type="entry name" value="MFS general substrate transporter"/>
    <property type="match status" value="1"/>
</dbReference>
<dbReference type="Proteomes" id="UP001201980">
    <property type="component" value="Unassembled WGS sequence"/>
</dbReference>
<dbReference type="GO" id="GO:0022857">
    <property type="term" value="F:transmembrane transporter activity"/>
    <property type="evidence" value="ECO:0007669"/>
    <property type="project" value="InterPro"/>
</dbReference>
<dbReference type="PROSITE" id="PS50850">
    <property type="entry name" value="MFS"/>
    <property type="match status" value="1"/>
</dbReference>
<feature type="compositionally biased region" description="Basic and acidic residues" evidence="5">
    <location>
        <begin position="81"/>
        <end position="91"/>
    </location>
</feature>
<feature type="transmembrane region" description="Helical" evidence="6">
    <location>
        <begin position="177"/>
        <end position="196"/>
    </location>
</feature>
<feature type="domain" description="Major facilitator superfamily (MFS) profile" evidence="7">
    <location>
        <begin position="142"/>
        <end position="572"/>
    </location>
</feature>
<feature type="region of interest" description="Disordered" evidence="5">
    <location>
        <begin position="581"/>
        <end position="659"/>
    </location>
</feature>
<dbReference type="EMBL" id="JAKWBI020000050">
    <property type="protein sequence ID" value="KAJ2904576.1"/>
    <property type="molecule type" value="Genomic_DNA"/>
</dbReference>
<evidence type="ECO:0000256" key="3">
    <source>
        <dbReference type="ARBA" id="ARBA00022989"/>
    </source>
</evidence>
<keyword evidence="4 6" id="KW-0472">Membrane</keyword>
<protein>
    <submittedName>
        <fullName evidence="8">Major facilitator superfamily transporter</fullName>
    </submittedName>
</protein>
<organism evidence="8 9">
    <name type="scientific">Zalerion maritima</name>
    <dbReference type="NCBI Taxonomy" id="339359"/>
    <lineage>
        <taxon>Eukaryota</taxon>
        <taxon>Fungi</taxon>
        <taxon>Dikarya</taxon>
        <taxon>Ascomycota</taxon>
        <taxon>Pezizomycotina</taxon>
        <taxon>Sordariomycetes</taxon>
        <taxon>Lulworthiomycetidae</taxon>
        <taxon>Lulworthiales</taxon>
        <taxon>Lulworthiaceae</taxon>
        <taxon>Zalerion</taxon>
    </lineage>
</organism>
<evidence type="ECO:0000256" key="2">
    <source>
        <dbReference type="ARBA" id="ARBA00022692"/>
    </source>
</evidence>
<feature type="transmembrane region" description="Helical" evidence="6">
    <location>
        <begin position="544"/>
        <end position="566"/>
    </location>
</feature>
<dbReference type="Pfam" id="PF07690">
    <property type="entry name" value="MFS_1"/>
    <property type="match status" value="1"/>
</dbReference>
<feature type="transmembrane region" description="Helical" evidence="6">
    <location>
        <begin position="264"/>
        <end position="284"/>
    </location>
</feature>
<evidence type="ECO:0000256" key="5">
    <source>
        <dbReference type="SAM" id="MobiDB-lite"/>
    </source>
</evidence>
<evidence type="ECO:0000313" key="9">
    <source>
        <dbReference type="Proteomes" id="UP001201980"/>
    </source>
</evidence>
<evidence type="ECO:0000313" key="8">
    <source>
        <dbReference type="EMBL" id="KAJ2904576.1"/>
    </source>
</evidence>
<dbReference type="InterPro" id="IPR036259">
    <property type="entry name" value="MFS_trans_sf"/>
</dbReference>
<sequence length="659" mass="71295">MAKESNQQLSGAPTDTPYASSASELSNSSFMAPLNPGDKRRPSVVASAGSRQSRSFIRRDSSDSDPLSALEHALTPNIETEAERAAREPISHVRTGATATSIGSAASRSPNFEVVFDDDGQDNPEKWSDNPRNWPLWYRAYTIFGVSFSTWVVVFYSTSYTSSIPGVMEEFDTSSTVATLGVTTYLLGLAAGTLIVAPASELYGRYPVYLVCQIIFTLLVVPGALAKNLEGILVVRFFGAFFGAAMVSNSPGTVVDISSEEYRALAMSMWSIAPLNGPTTGPIVGGFLYEYFGWRWNAWIAVILGGVSIIFIAAMKETYAPSILQAKAAKRRKETGDPRWWCRYDQKVCMWHLIKLSLSRPFVLSFTEPILWFLNIWISVIYAILYLCFVAYPIVFTEHRGWNAGMSGLAFSGIGIGTMMAIFAEPLIRKLINSHPKDPETGRVYPEAAGGIMLIGSVCTAVGQLCFSWTCLPTSIHWAAPIAFGIPFGAGNTLTFIYGSNYLASAYGVYAASALAGNAVMRSAIGGILPLAGPKMYASLTPQWAGTLLGLLEAALIPIPIIFYRYGARIRAKSKIIRQMRDDTVRNERTSRKQDGKNSGARACNEASQAEGSAPPGGVVPGANSDEEKGAAHLNSTAVQEKEKEGGSPGNERKDEIIV</sequence>
<proteinExistence type="predicted"/>
<feature type="transmembrane region" description="Helical" evidence="6">
    <location>
        <begin position="232"/>
        <end position="252"/>
    </location>
</feature>
<dbReference type="PANTHER" id="PTHR23502">
    <property type="entry name" value="MAJOR FACILITATOR SUPERFAMILY"/>
    <property type="match status" value="1"/>
</dbReference>
<feature type="region of interest" description="Disordered" evidence="5">
    <location>
        <begin position="1"/>
        <end position="105"/>
    </location>
</feature>
<dbReference type="InterPro" id="IPR011701">
    <property type="entry name" value="MFS"/>
</dbReference>
<feature type="compositionally biased region" description="Polar residues" evidence="5">
    <location>
        <begin position="1"/>
        <end position="19"/>
    </location>
</feature>